<keyword evidence="2" id="KW-1185">Reference proteome</keyword>
<dbReference type="AlphaFoldDB" id="G4RQ64"/>
<dbReference type="PATRIC" id="fig|768679.9.peg.24"/>
<accession>G4RQ64</accession>
<dbReference type="HOGENOM" id="CLU_2178029_0_0_2"/>
<dbReference type="EMBL" id="FN869859">
    <property type="protein sequence ID" value="CCC80701.1"/>
    <property type="molecule type" value="Genomic_DNA"/>
</dbReference>
<dbReference type="RefSeq" id="WP_014125959.1">
    <property type="nucleotide sequence ID" value="NC_016070.1"/>
</dbReference>
<evidence type="ECO:0000313" key="1">
    <source>
        <dbReference type="EMBL" id="CCC80701.1"/>
    </source>
</evidence>
<dbReference type="KEGG" id="ttn:TTX_0023"/>
<dbReference type="PaxDb" id="768679-TTX_0023"/>
<name>G4RQ64_THETK</name>
<reference evidence="1 2" key="1">
    <citation type="journal article" date="2011" name="PLoS ONE">
        <title>The complete genome sequence of Thermoproteus tenax: a physiologically versatile member of the Crenarchaeota.</title>
        <authorList>
            <person name="Siebers B."/>
            <person name="Zaparty M."/>
            <person name="Raddatz G."/>
            <person name="Tjaden B."/>
            <person name="Albers S.V."/>
            <person name="Bell S.D."/>
            <person name="Blombach F."/>
            <person name="Kletzin A."/>
            <person name="Kyrpides N."/>
            <person name="Lanz C."/>
            <person name="Plagens A."/>
            <person name="Rampp M."/>
            <person name="Rosinus A."/>
            <person name="von Jan M."/>
            <person name="Makarova K.S."/>
            <person name="Klenk H.P."/>
            <person name="Schuster S.C."/>
            <person name="Hensel R."/>
        </authorList>
    </citation>
    <scope>NUCLEOTIDE SEQUENCE [LARGE SCALE GENOMIC DNA]</scope>
    <source>
        <strain evidence="2">ATCC 35583 / DSM 2078 / JCM 9277 / NBRC 100435 / Kra 1</strain>
    </source>
</reference>
<proteinExistence type="predicted"/>
<evidence type="ECO:0000313" key="2">
    <source>
        <dbReference type="Proteomes" id="UP000002654"/>
    </source>
</evidence>
<protein>
    <submittedName>
        <fullName evidence="1">Uncharacterized protein</fullName>
    </submittedName>
</protein>
<dbReference type="Proteomes" id="UP000002654">
    <property type="component" value="Chromosome"/>
</dbReference>
<sequence length="109" mass="12055">MVDIFCIDTEGRRALMSLADYVERYRGILTARSLVEAVARAVRTALRHADGCVDPMGTISAEVISILERAGIDLAHVRLVEPELADDAVMEVLRRVFNGSEPPFEIKTL</sequence>
<gene>
    <name evidence="1" type="ordered locus">TTX_0023</name>
</gene>
<organism evidence="1 2">
    <name type="scientific">Thermoproteus tenax (strain ATCC 35583 / DSM 2078 / JCM 9277 / NBRC 100435 / Kra 1)</name>
    <dbReference type="NCBI Taxonomy" id="768679"/>
    <lineage>
        <taxon>Archaea</taxon>
        <taxon>Thermoproteota</taxon>
        <taxon>Thermoprotei</taxon>
        <taxon>Thermoproteales</taxon>
        <taxon>Thermoproteaceae</taxon>
        <taxon>Thermoproteus</taxon>
    </lineage>
</organism>
<dbReference type="GeneID" id="11263029"/>